<proteinExistence type="predicted"/>
<evidence type="ECO:0008006" key="3">
    <source>
        <dbReference type="Google" id="ProtNLM"/>
    </source>
</evidence>
<dbReference type="EMBL" id="CANHGI010000002">
    <property type="protein sequence ID" value="CAI5443644.1"/>
    <property type="molecule type" value="Genomic_DNA"/>
</dbReference>
<accession>A0A9P1IEA0</accession>
<sequence length="221" mass="25814">MLFLLCMEMVFVVVFLTIMLARYKCQLFEVREENERNEMRRRELAWTNSEIVETSRTASSKNRQTSGWCLKIVYNSADLTLKMARELCAQDGAVISNFENSYESNQVIKSHPETQKPGQLIRIDGYRKFKCYSDQPTFKDPDCQGYKAFQNFSNHNTDPTFTLNNFNEGYPDYLRKPPDDLADHCLMIISTNQKIYDMSCVSNTHYNRPYRAVLCGKRAEN</sequence>
<name>A0A9P1IEA0_9PELO</name>
<dbReference type="InterPro" id="IPR016187">
    <property type="entry name" value="CTDL_fold"/>
</dbReference>
<comment type="caution">
    <text evidence="1">The sequence shown here is derived from an EMBL/GenBank/DDBJ whole genome shotgun (WGS) entry which is preliminary data.</text>
</comment>
<dbReference type="Proteomes" id="UP001152747">
    <property type="component" value="Unassembled WGS sequence"/>
</dbReference>
<evidence type="ECO:0000313" key="1">
    <source>
        <dbReference type="EMBL" id="CAI5443644.1"/>
    </source>
</evidence>
<reference evidence="1" key="1">
    <citation type="submission" date="2022-11" db="EMBL/GenBank/DDBJ databases">
        <authorList>
            <person name="Kikuchi T."/>
        </authorList>
    </citation>
    <scope>NUCLEOTIDE SEQUENCE</scope>
    <source>
        <strain evidence="1">PS1010</strain>
    </source>
</reference>
<protein>
    <recommendedName>
        <fullName evidence="3">C-type lectin domain-containing protein</fullName>
    </recommendedName>
</protein>
<dbReference type="AlphaFoldDB" id="A0A9P1IEA0"/>
<gene>
    <name evidence="1" type="ORF">CAMP_LOCUS6281</name>
</gene>
<dbReference type="SUPFAM" id="SSF56436">
    <property type="entry name" value="C-type lectin-like"/>
    <property type="match status" value="1"/>
</dbReference>
<dbReference type="PANTHER" id="PTHR23124">
    <property type="entry name" value="C-TYPE LECTIN DOMAIN-CONTAINING PROTEIN-RELATED-RELATED"/>
    <property type="match status" value="1"/>
</dbReference>
<evidence type="ECO:0000313" key="2">
    <source>
        <dbReference type="Proteomes" id="UP001152747"/>
    </source>
</evidence>
<keyword evidence="2" id="KW-1185">Reference proteome</keyword>
<organism evidence="1 2">
    <name type="scientific">Caenorhabditis angaria</name>
    <dbReference type="NCBI Taxonomy" id="860376"/>
    <lineage>
        <taxon>Eukaryota</taxon>
        <taxon>Metazoa</taxon>
        <taxon>Ecdysozoa</taxon>
        <taxon>Nematoda</taxon>
        <taxon>Chromadorea</taxon>
        <taxon>Rhabditida</taxon>
        <taxon>Rhabditina</taxon>
        <taxon>Rhabditomorpha</taxon>
        <taxon>Rhabditoidea</taxon>
        <taxon>Rhabditidae</taxon>
        <taxon>Peloderinae</taxon>
        <taxon>Caenorhabditis</taxon>
    </lineage>
</organism>